<proteinExistence type="predicted"/>
<evidence type="ECO:0000313" key="3">
    <source>
        <dbReference type="Proteomes" id="UP000247409"/>
    </source>
</evidence>
<dbReference type="Proteomes" id="UP000247409">
    <property type="component" value="Unassembled WGS sequence"/>
</dbReference>
<dbReference type="EMBL" id="NBIV01000342">
    <property type="protein sequence ID" value="PXF40210.1"/>
    <property type="molecule type" value="Genomic_DNA"/>
</dbReference>
<evidence type="ECO:0000313" key="2">
    <source>
        <dbReference type="EMBL" id="PXF40210.1"/>
    </source>
</evidence>
<feature type="compositionally biased region" description="Basic and acidic residues" evidence="1">
    <location>
        <begin position="1"/>
        <end position="19"/>
    </location>
</feature>
<accession>A0A2V3IGD3</accession>
<feature type="region of interest" description="Disordered" evidence="1">
    <location>
        <begin position="1"/>
        <end position="34"/>
    </location>
</feature>
<protein>
    <submittedName>
        <fullName evidence="2">Uncharacterized protein</fullName>
    </submittedName>
</protein>
<evidence type="ECO:0000256" key="1">
    <source>
        <dbReference type="SAM" id="MobiDB-lite"/>
    </source>
</evidence>
<reference evidence="2 3" key="1">
    <citation type="journal article" date="2018" name="Mol. Biol. Evol.">
        <title>Analysis of the draft genome of the red seaweed Gracilariopsis chorda provides insights into genome size evolution in Rhodophyta.</title>
        <authorList>
            <person name="Lee J."/>
            <person name="Yang E.C."/>
            <person name="Graf L."/>
            <person name="Yang J.H."/>
            <person name="Qiu H."/>
            <person name="Zel Zion U."/>
            <person name="Chan C.X."/>
            <person name="Stephens T.G."/>
            <person name="Weber A.P.M."/>
            <person name="Boo G.H."/>
            <person name="Boo S.M."/>
            <person name="Kim K.M."/>
            <person name="Shin Y."/>
            <person name="Jung M."/>
            <person name="Lee S.J."/>
            <person name="Yim H.S."/>
            <person name="Lee J.H."/>
            <person name="Bhattacharya D."/>
            <person name="Yoon H.S."/>
        </authorList>
    </citation>
    <scope>NUCLEOTIDE SEQUENCE [LARGE SCALE GENOMIC DNA]</scope>
    <source>
        <strain evidence="2 3">SKKU-2015</strain>
        <tissue evidence="2">Whole body</tissue>
    </source>
</reference>
<name>A0A2V3IGD3_9FLOR</name>
<keyword evidence="3" id="KW-1185">Reference proteome</keyword>
<gene>
    <name evidence="2" type="ORF">BWQ96_10078</name>
</gene>
<organism evidence="2 3">
    <name type="scientific">Gracilariopsis chorda</name>
    <dbReference type="NCBI Taxonomy" id="448386"/>
    <lineage>
        <taxon>Eukaryota</taxon>
        <taxon>Rhodophyta</taxon>
        <taxon>Florideophyceae</taxon>
        <taxon>Rhodymeniophycidae</taxon>
        <taxon>Gracilariales</taxon>
        <taxon>Gracilariaceae</taxon>
        <taxon>Gracilariopsis</taxon>
    </lineage>
</organism>
<comment type="caution">
    <text evidence="2">The sequence shown here is derived from an EMBL/GenBank/DDBJ whole genome shotgun (WGS) entry which is preliminary data.</text>
</comment>
<dbReference type="AlphaFoldDB" id="A0A2V3IGD3"/>
<sequence>METKRLKMEQDRLELDRNNDAQAMDRQNRLDEGESRRISLYERRVDLGMEHAAADRENRRDIRAE</sequence>